<feature type="transmembrane region" description="Helical" evidence="1">
    <location>
        <begin position="16"/>
        <end position="34"/>
    </location>
</feature>
<dbReference type="AlphaFoldDB" id="B7K642"/>
<accession>B7K642</accession>
<dbReference type="STRING" id="41431.PCC8801_4165"/>
<sequence>MLQSLKTAYQNNPTRTIAIGLGVVVLTPVLIPLLKPLAKATVKTGVILYEKSKTTLAEVGEVLGDIVAEAKTEIIAEQAEKMGFLDSLPSESDN</sequence>
<reference evidence="3" key="1">
    <citation type="journal article" date="2011" name="MBio">
        <title>Novel metabolic attributes of the genus Cyanothece, comprising a group of unicellular nitrogen-fixing Cyanobacteria.</title>
        <authorList>
            <person name="Bandyopadhyay A."/>
            <person name="Elvitigala T."/>
            <person name="Welsh E."/>
            <person name="Stockel J."/>
            <person name="Liberton M."/>
            <person name="Min H."/>
            <person name="Sherman L.A."/>
            <person name="Pakrasi H.B."/>
        </authorList>
    </citation>
    <scope>NUCLEOTIDE SEQUENCE [LARGE SCALE GENOMIC DNA]</scope>
    <source>
        <strain evidence="3">PCC 8801</strain>
    </source>
</reference>
<evidence type="ECO:0000313" key="2">
    <source>
        <dbReference type="EMBL" id="ACK68095.1"/>
    </source>
</evidence>
<keyword evidence="1" id="KW-0472">Membrane</keyword>
<dbReference type="Proteomes" id="UP000008204">
    <property type="component" value="Chromosome"/>
</dbReference>
<dbReference type="HOGENOM" id="CLU_171738_2_0_3"/>
<gene>
    <name evidence="2" type="ordered locus">PCC8801_4165</name>
</gene>
<evidence type="ECO:0000313" key="3">
    <source>
        <dbReference type="Proteomes" id="UP000008204"/>
    </source>
</evidence>
<dbReference type="eggNOG" id="ENOG5033DKD">
    <property type="taxonomic scope" value="Bacteria"/>
</dbReference>
<dbReference type="InterPro" id="IPR033456">
    <property type="entry name" value="DUF5132"/>
</dbReference>
<dbReference type="Pfam" id="PF17195">
    <property type="entry name" value="DUF5132"/>
    <property type="match status" value="1"/>
</dbReference>
<keyword evidence="1" id="KW-1133">Transmembrane helix</keyword>
<dbReference type="OrthoDB" id="465439at2"/>
<proteinExistence type="predicted"/>
<keyword evidence="3" id="KW-1185">Reference proteome</keyword>
<evidence type="ECO:0008006" key="4">
    <source>
        <dbReference type="Google" id="ProtNLM"/>
    </source>
</evidence>
<dbReference type="RefSeq" id="WP_015785145.1">
    <property type="nucleotide sequence ID" value="NC_011726.1"/>
</dbReference>
<evidence type="ECO:0000256" key="1">
    <source>
        <dbReference type="SAM" id="Phobius"/>
    </source>
</evidence>
<protein>
    <recommendedName>
        <fullName evidence="4">DUF5132 domain-containing protein</fullName>
    </recommendedName>
</protein>
<name>B7K642_RIPO1</name>
<keyword evidence="1" id="KW-0812">Transmembrane</keyword>
<organism evidence="2 3">
    <name type="scientific">Rippkaea orientalis (strain PCC 8801 / RF-1)</name>
    <name type="common">Cyanothece sp. (strain PCC 8801)</name>
    <dbReference type="NCBI Taxonomy" id="41431"/>
    <lineage>
        <taxon>Bacteria</taxon>
        <taxon>Bacillati</taxon>
        <taxon>Cyanobacteriota</taxon>
        <taxon>Cyanophyceae</taxon>
        <taxon>Oscillatoriophycideae</taxon>
        <taxon>Chroococcales</taxon>
        <taxon>Aphanothecaceae</taxon>
        <taxon>Rippkaea</taxon>
        <taxon>Rippkaea orientalis</taxon>
    </lineage>
</organism>
<dbReference type="KEGG" id="cyp:PCC8801_4165"/>
<dbReference type="EMBL" id="CP001287">
    <property type="protein sequence ID" value="ACK68095.1"/>
    <property type="molecule type" value="Genomic_DNA"/>
</dbReference>